<evidence type="ECO:0000313" key="3">
    <source>
        <dbReference type="Proteomes" id="UP000587880"/>
    </source>
</evidence>
<dbReference type="PANTHER" id="PTHR43143:SF1">
    <property type="entry name" value="SERINE_THREONINE-PROTEIN PHOSPHATASE CPPED1"/>
    <property type="match status" value="1"/>
</dbReference>
<dbReference type="InterPro" id="IPR004843">
    <property type="entry name" value="Calcineurin-like_PHP"/>
</dbReference>
<name>A0A7X9ST98_CLOBE</name>
<reference evidence="2 3" key="1">
    <citation type="submission" date="2020-04" db="EMBL/GenBank/DDBJ databases">
        <authorList>
            <person name="Hitch T.C.A."/>
            <person name="Wylensek D."/>
            <person name="Clavel T."/>
        </authorList>
    </citation>
    <scope>NUCLEOTIDE SEQUENCE [LARGE SCALE GENOMIC DNA]</scope>
    <source>
        <strain evidence="2 3">WB01_NA02</strain>
    </source>
</reference>
<dbReference type="PANTHER" id="PTHR43143">
    <property type="entry name" value="METALLOPHOSPHOESTERASE, CALCINEURIN SUPERFAMILY"/>
    <property type="match status" value="1"/>
</dbReference>
<accession>A0A7X9ST98</accession>
<evidence type="ECO:0000313" key="2">
    <source>
        <dbReference type="EMBL" id="NMF07628.1"/>
    </source>
</evidence>
<dbReference type="SUPFAM" id="SSF56300">
    <property type="entry name" value="Metallo-dependent phosphatases"/>
    <property type="match status" value="1"/>
</dbReference>
<proteinExistence type="predicted"/>
<protein>
    <submittedName>
        <fullName evidence="2">Metallophosphoesterase</fullName>
    </submittedName>
</protein>
<feature type="domain" description="Calcineurin-like phosphoesterase" evidence="1">
    <location>
        <begin position="27"/>
        <end position="224"/>
    </location>
</feature>
<organism evidence="2 3">
    <name type="scientific">Clostridium beijerinckii</name>
    <name type="common">Clostridium MP</name>
    <dbReference type="NCBI Taxonomy" id="1520"/>
    <lineage>
        <taxon>Bacteria</taxon>
        <taxon>Bacillati</taxon>
        <taxon>Bacillota</taxon>
        <taxon>Clostridia</taxon>
        <taxon>Eubacteriales</taxon>
        <taxon>Clostridiaceae</taxon>
        <taxon>Clostridium</taxon>
    </lineage>
</organism>
<evidence type="ECO:0000259" key="1">
    <source>
        <dbReference type="Pfam" id="PF00149"/>
    </source>
</evidence>
<comment type="caution">
    <text evidence="2">The sequence shown here is derived from an EMBL/GenBank/DDBJ whole genome shotgun (WGS) entry which is preliminary data.</text>
</comment>
<sequence length="328" mass="38578">MDDEFSHVSYNKKILKITFAYNERGKMKFAVFTDLHYDSIHDGDRRIREFISSVKKENVDFAIELGDLCYPTDKNRHIIIKLKELGIPCFFSVGNHNSDAYPIDVVLKFLGIENSYYSFIFGNIKFIVIDANYIKTQDGSKPYYKRNYNKTTDAYPYVPQEEIEWLKNEMVDDQFYYVIFSHQSLSNDFMKRGIFNREEVREILEQRNSTGRKLLFCMNGHDHGDNVKVINGIHYYTLNSMSYIWHGIKETFNYSNEIHKKYPYLKDLILYEEPLHVIVTIDNNMNVQIDGMEGHYQTVTPKDIGMGSIWNGVSIEPRTSSLYIGRRT</sequence>
<dbReference type="GO" id="GO:0016787">
    <property type="term" value="F:hydrolase activity"/>
    <property type="evidence" value="ECO:0007669"/>
    <property type="project" value="InterPro"/>
</dbReference>
<dbReference type="Proteomes" id="UP000587880">
    <property type="component" value="Unassembled WGS sequence"/>
</dbReference>
<dbReference type="EMBL" id="JABAGD010000069">
    <property type="protein sequence ID" value="NMF07628.1"/>
    <property type="molecule type" value="Genomic_DNA"/>
</dbReference>
<dbReference type="Gene3D" id="3.60.21.10">
    <property type="match status" value="1"/>
</dbReference>
<dbReference type="InterPro" id="IPR029052">
    <property type="entry name" value="Metallo-depent_PP-like"/>
</dbReference>
<dbReference type="Pfam" id="PF00149">
    <property type="entry name" value="Metallophos"/>
    <property type="match status" value="1"/>
</dbReference>
<gene>
    <name evidence="2" type="ORF">HF849_23420</name>
</gene>
<dbReference type="InterPro" id="IPR051918">
    <property type="entry name" value="STPP_CPPED1"/>
</dbReference>
<dbReference type="AlphaFoldDB" id="A0A7X9ST98"/>